<organism evidence="1 2">
    <name type="scientific">Penicillium cosmopolitanum</name>
    <dbReference type="NCBI Taxonomy" id="1131564"/>
    <lineage>
        <taxon>Eukaryota</taxon>
        <taxon>Fungi</taxon>
        <taxon>Dikarya</taxon>
        <taxon>Ascomycota</taxon>
        <taxon>Pezizomycotina</taxon>
        <taxon>Eurotiomycetes</taxon>
        <taxon>Eurotiomycetidae</taxon>
        <taxon>Eurotiales</taxon>
        <taxon>Aspergillaceae</taxon>
        <taxon>Penicillium</taxon>
    </lineage>
</organism>
<dbReference type="GeneID" id="81374829"/>
<comment type="caution">
    <text evidence="1">The sequence shown here is derived from an EMBL/GenBank/DDBJ whole genome shotgun (WGS) entry which is preliminary data.</text>
</comment>
<dbReference type="Proteomes" id="UP001147747">
    <property type="component" value="Unassembled WGS sequence"/>
</dbReference>
<dbReference type="OrthoDB" id="4365585at2759"/>
<dbReference type="AlphaFoldDB" id="A0A9X0B5C6"/>
<gene>
    <name evidence="1" type="ORF">N7509_011212</name>
</gene>
<dbReference type="RefSeq" id="XP_056486469.1">
    <property type="nucleotide sequence ID" value="XM_056635849.1"/>
</dbReference>
<sequence length="62" mass="7102">MADRQAELQKYILPENSSKKVAQMMDQIQKELLKGLRARAEKTLEITQVLGNTIAQRGIKYL</sequence>
<reference evidence="1" key="1">
    <citation type="submission" date="2022-12" db="EMBL/GenBank/DDBJ databases">
        <authorList>
            <person name="Petersen C."/>
        </authorList>
    </citation>
    <scope>NUCLEOTIDE SEQUENCE</scope>
    <source>
        <strain evidence="1">IBT 29677</strain>
    </source>
</reference>
<name>A0A9X0B5C6_9EURO</name>
<accession>A0A9X0B5C6</accession>
<reference evidence="1" key="2">
    <citation type="journal article" date="2023" name="IMA Fungus">
        <title>Comparative genomic study of the Penicillium genus elucidates a diverse pangenome and 15 lateral gene transfer events.</title>
        <authorList>
            <person name="Petersen C."/>
            <person name="Sorensen T."/>
            <person name="Nielsen M.R."/>
            <person name="Sondergaard T.E."/>
            <person name="Sorensen J.L."/>
            <person name="Fitzpatrick D.A."/>
            <person name="Frisvad J.C."/>
            <person name="Nielsen K.L."/>
        </authorList>
    </citation>
    <scope>NUCLEOTIDE SEQUENCE</scope>
    <source>
        <strain evidence="1">IBT 29677</strain>
    </source>
</reference>
<dbReference type="EMBL" id="JAPZBU010000009">
    <property type="protein sequence ID" value="KAJ5388671.1"/>
    <property type="molecule type" value="Genomic_DNA"/>
</dbReference>
<evidence type="ECO:0000313" key="2">
    <source>
        <dbReference type="Proteomes" id="UP001147747"/>
    </source>
</evidence>
<evidence type="ECO:0000313" key="1">
    <source>
        <dbReference type="EMBL" id="KAJ5388671.1"/>
    </source>
</evidence>
<keyword evidence="2" id="KW-1185">Reference proteome</keyword>
<protein>
    <submittedName>
        <fullName evidence="1">Uncharacterized protein</fullName>
    </submittedName>
</protein>
<proteinExistence type="predicted"/>